<dbReference type="GO" id="GO:0005886">
    <property type="term" value="C:plasma membrane"/>
    <property type="evidence" value="ECO:0007669"/>
    <property type="project" value="UniProtKB-SubCell"/>
</dbReference>
<evidence type="ECO:0000256" key="8">
    <source>
        <dbReference type="ARBA" id="ARBA00038436"/>
    </source>
</evidence>
<protein>
    <submittedName>
        <fullName evidence="11">TRAP-type C4-dicarboxylate transport system, small permease component</fullName>
    </submittedName>
</protein>
<evidence type="ECO:0000259" key="10">
    <source>
        <dbReference type="Pfam" id="PF04290"/>
    </source>
</evidence>
<evidence type="ECO:0000313" key="11">
    <source>
        <dbReference type="EMBL" id="SES07280.1"/>
    </source>
</evidence>
<evidence type="ECO:0000256" key="9">
    <source>
        <dbReference type="SAM" id="Phobius"/>
    </source>
</evidence>
<dbReference type="PANTHER" id="PTHR35011:SF5">
    <property type="entry name" value="SIALIC ACID TRAP TRANSPORTER SMALL PERMEASE PROTEIN SIAQ"/>
    <property type="match status" value="1"/>
</dbReference>
<feature type="transmembrane region" description="Helical" evidence="9">
    <location>
        <begin position="126"/>
        <end position="148"/>
    </location>
</feature>
<evidence type="ECO:0000256" key="1">
    <source>
        <dbReference type="ARBA" id="ARBA00004429"/>
    </source>
</evidence>
<dbReference type="RefSeq" id="WP_093051465.1">
    <property type="nucleotide sequence ID" value="NZ_FOGT01000007.1"/>
</dbReference>
<accession>A0A1H9UCJ5</accession>
<keyword evidence="3" id="KW-1003">Cell membrane</keyword>
<evidence type="ECO:0000256" key="2">
    <source>
        <dbReference type="ARBA" id="ARBA00022448"/>
    </source>
</evidence>
<keyword evidence="5 9" id="KW-0812">Transmembrane</keyword>
<evidence type="ECO:0000313" key="12">
    <source>
        <dbReference type="Proteomes" id="UP000198571"/>
    </source>
</evidence>
<dbReference type="PANTHER" id="PTHR35011">
    <property type="entry name" value="2,3-DIKETO-L-GULONATE TRAP TRANSPORTER SMALL PERMEASE PROTEIN YIAM"/>
    <property type="match status" value="1"/>
</dbReference>
<evidence type="ECO:0000256" key="3">
    <source>
        <dbReference type="ARBA" id="ARBA00022475"/>
    </source>
</evidence>
<evidence type="ECO:0000256" key="5">
    <source>
        <dbReference type="ARBA" id="ARBA00022692"/>
    </source>
</evidence>
<keyword evidence="2" id="KW-0813">Transport</keyword>
<feature type="transmembrane region" description="Helical" evidence="9">
    <location>
        <begin position="12"/>
        <end position="40"/>
    </location>
</feature>
<dbReference type="InterPro" id="IPR055348">
    <property type="entry name" value="DctQ"/>
</dbReference>
<keyword evidence="4" id="KW-0997">Cell inner membrane</keyword>
<name>A0A1H9UCJ5_9BACI</name>
<organism evidence="11 12">
    <name type="scientific">Salipaludibacillus aurantiacus</name>
    <dbReference type="NCBI Taxonomy" id="1601833"/>
    <lineage>
        <taxon>Bacteria</taxon>
        <taxon>Bacillati</taxon>
        <taxon>Bacillota</taxon>
        <taxon>Bacilli</taxon>
        <taxon>Bacillales</taxon>
        <taxon>Bacillaceae</taxon>
    </lineage>
</organism>
<feature type="domain" description="Tripartite ATP-independent periplasmic transporters DctQ component" evidence="10">
    <location>
        <begin position="24"/>
        <end position="152"/>
    </location>
</feature>
<proteinExistence type="inferred from homology"/>
<feature type="transmembrane region" description="Helical" evidence="9">
    <location>
        <begin position="46"/>
        <end position="64"/>
    </location>
</feature>
<reference evidence="12" key="1">
    <citation type="submission" date="2016-10" db="EMBL/GenBank/DDBJ databases">
        <authorList>
            <person name="Varghese N."/>
            <person name="Submissions S."/>
        </authorList>
    </citation>
    <scope>NUCLEOTIDE SEQUENCE [LARGE SCALE GENOMIC DNA]</scope>
    <source>
        <strain evidence="12">S9</strain>
    </source>
</reference>
<dbReference type="EMBL" id="FOGT01000007">
    <property type="protein sequence ID" value="SES07280.1"/>
    <property type="molecule type" value="Genomic_DNA"/>
</dbReference>
<evidence type="ECO:0000256" key="7">
    <source>
        <dbReference type="ARBA" id="ARBA00023136"/>
    </source>
</evidence>
<dbReference type="GO" id="GO:0015740">
    <property type="term" value="P:C4-dicarboxylate transport"/>
    <property type="evidence" value="ECO:0007669"/>
    <property type="project" value="TreeGrafter"/>
</dbReference>
<feature type="transmembrane region" description="Helical" evidence="9">
    <location>
        <begin position="85"/>
        <end position="106"/>
    </location>
</feature>
<keyword evidence="12" id="KW-1185">Reference proteome</keyword>
<keyword evidence="7 9" id="KW-0472">Membrane</keyword>
<gene>
    <name evidence="11" type="ORF">SAMN05518684_107133</name>
</gene>
<dbReference type="AlphaFoldDB" id="A0A1H9UCJ5"/>
<evidence type="ECO:0000256" key="6">
    <source>
        <dbReference type="ARBA" id="ARBA00022989"/>
    </source>
</evidence>
<dbReference type="Proteomes" id="UP000198571">
    <property type="component" value="Unassembled WGS sequence"/>
</dbReference>
<comment type="subcellular location">
    <subcellularLocation>
        <location evidence="1">Cell inner membrane</location>
        <topology evidence="1">Multi-pass membrane protein</topology>
    </subcellularLocation>
</comment>
<dbReference type="InterPro" id="IPR007387">
    <property type="entry name" value="TRAP_DctQ"/>
</dbReference>
<dbReference type="OrthoDB" id="9815614at2"/>
<dbReference type="GO" id="GO:0022857">
    <property type="term" value="F:transmembrane transporter activity"/>
    <property type="evidence" value="ECO:0007669"/>
    <property type="project" value="TreeGrafter"/>
</dbReference>
<evidence type="ECO:0000256" key="4">
    <source>
        <dbReference type="ARBA" id="ARBA00022519"/>
    </source>
</evidence>
<dbReference type="STRING" id="1601833.SAMN05518684_107133"/>
<comment type="similarity">
    <text evidence="8">Belongs to the TRAP transporter small permease family.</text>
</comment>
<keyword evidence="6 9" id="KW-1133">Transmembrane helix</keyword>
<sequence length="161" mass="18777">MKKVINLLEKIQLAVGVTMLCIFFLAVIIQVATRLLGISVIWTGDVARYSFIWAIFMGAAVMIYRKEHFKFDFLYNKFTGKLRSSLSLFNDTVLFLFSFALFYFGIDAVTNFWNYNWASLTFMKMGYVWISIPVAGFTMMIYLAWHIFEDLKSFKREEANG</sequence>
<dbReference type="Pfam" id="PF04290">
    <property type="entry name" value="DctQ"/>
    <property type="match status" value="1"/>
</dbReference>